<dbReference type="STRING" id="1424661.SAMN05216281_1199"/>
<name>A0A1H8KEH3_9MICO</name>
<dbReference type="AlphaFoldDB" id="A0A1H8KEH3"/>
<organism evidence="1 2">
    <name type="scientific">Cryobacterium luteum</name>
    <dbReference type="NCBI Taxonomy" id="1424661"/>
    <lineage>
        <taxon>Bacteria</taxon>
        <taxon>Bacillati</taxon>
        <taxon>Actinomycetota</taxon>
        <taxon>Actinomycetes</taxon>
        <taxon>Micrococcales</taxon>
        <taxon>Microbacteriaceae</taxon>
        <taxon>Cryobacterium</taxon>
    </lineage>
</organism>
<dbReference type="OrthoDB" id="487569at2"/>
<keyword evidence="2" id="KW-1185">Reference proteome</keyword>
<evidence type="ECO:0000313" key="2">
    <source>
        <dbReference type="Proteomes" id="UP000297654"/>
    </source>
</evidence>
<evidence type="ECO:0000313" key="1">
    <source>
        <dbReference type="EMBL" id="TFB89959.1"/>
    </source>
</evidence>
<reference evidence="1 2" key="1">
    <citation type="submission" date="2019-03" db="EMBL/GenBank/DDBJ databases">
        <title>Genomics of glacier-inhabiting Cryobacterium strains.</title>
        <authorList>
            <person name="Liu Q."/>
            <person name="Xin Y.-H."/>
        </authorList>
    </citation>
    <scope>NUCLEOTIDE SEQUENCE [LARGE SCALE GENOMIC DNA]</scope>
    <source>
        <strain evidence="1 2">Hh15</strain>
    </source>
</reference>
<dbReference type="EMBL" id="SOFF01000028">
    <property type="protein sequence ID" value="TFB89959.1"/>
    <property type="molecule type" value="Genomic_DNA"/>
</dbReference>
<accession>A0A1H8KEH3</accession>
<sequence>MAGKRGVPVPRPIKGTEYEIFFGNTAAERGWTDLKASAKNALADAHDYLTAHPGQYDPDRCYQLRGDLSTALVDGMVLPQWQYKVTDGARLWYAVDEPNAKAKKPGRVVITKAATGHPNETDSKKNFR</sequence>
<gene>
    <name evidence="1" type="ORF">E3O10_07505</name>
</gene>
<dbReference type="Proteomes" id="UP000297654">
    <property type="component" value="Unassembled WGS sequence"/>
</dbReference>
<protein>
    <submittedName>
        <fullName evidence="1">Uncharacterized protein</fullName>
    </submittedName>
</protein>
<proteinExistence type="predicted"/>
<dbReference type="RefSeq" id="WP_092111901.1">
    <property type="nucleotide sequence ID" value="NZ_FOCN01000019.1"/>
</dbReference>
<comment type="caution">
    <text evidence="1">The sequence shown here is derived from an EMBL/GenBank/DDBJ whole genome shotgun (WGS) entry which is preliminary data.</text>
</comment>